<gene>
    <name evidence="3" type="ORF">IPP15_02990</name>
</gene>
<evidence type="ECO:0000313" key="3">
    <source>
        <dbReference type="EMBL" id="MBK9981384.1"/>
    </source>
</evidence>
<dbReference type="InterPro" id="IPR011519">
    <property type="entry name" value="UnbV_ASPIC"/>
</dbReference>
<dbReference type="PANTHER" id="PTHR16026:SF0">
    <property type="entry name" value="CARTILAGE ACIDIC PROTEIN 1"/>
    <property type="match status" value="1"/>
</dbReference>
<dbReference type="AlphaFoldDB" id="A0A9D7XLR2"/>
<dbReference type="PROSITE" id="PS51257">
    <property type="entry name" value="PROKAR_LIPOPROTEIN"/>
    <property type="match status" value="1"/>
</dbReference>
<reference evidence="3 4" key="1">
    <citation type="submission" date="2020-10" db="EMBL/GenBank/DDBJ databases">
        <title>Connecting structure to function with the recovery of over 1000 high-quality activated sludge metagenome-assembled genomes encoding full-length rRNA genes using long-read sequencing.</title>
        <authorList>
            <person name="Singleton C.M."/>
            <person name="Petriglieri F."/>
            <person name="Kristensen J.M."/>
            <person name="Kirkegaard R.H."/>
            <person name="Michaelsen T.Y."/>
            <person name="Andersen M.H."/>
            <person name="Karst S.M."/>
            <person name="Dueholm M.S."/>
            <person name="Nielsen P.H."/>
            <person name="Albertsen M."/>
        </authorList>
    </citation>
    <scope>NUCLEOTIDE SEQUENCE [LARGE SCALE GENOMIC DNA]</scope>
    <source>
        <strain evidence="3">Ribe_18-Q3-R11-54_MAXAC.273</strain>
    </source>
</reference>
<dbReference type="Gene3D" id="2.130.10.130">
    <property type="entry name" value="Integrin alpha, N-terminal"/>
    <property type="match status" value="4"/>
</dbReference>
<dbReference type="InterPro" id="IPR027039">
    <property type="entry name" value="Crtac1"/>
</dbReference>
<organism evidence="3 4">
    <name type="scientific">Candidatus Opimibacter skivensis</name>
    <dbReference type="NCBI Taxonomy" id="2982028"/>
    <lineage>
        <taxon>Bacteria</taxon>
        <taxon>Pseudomonadati</taxon>
        <taxon>Bacteroidota</taxon>
        <taxon>Saprospiria</taxon>
        <taxon>Saprospirales</taxon>
        <taxon>Saprospiraceae</taxon>
        <taxon>Candidatus Opimibacter</taxon>
    </lineage>
</organism>
<proteinExistence type="predicted"/>
<dbReference type="PANTHER" id="PTHR16026">
    <property type="entry name" value="CARTILAGE ACIDIC PROTEIN 1"/>
    <property type="match status" value="1"/>
</dbReference>
<dbReference type="Proteomes" id="UP000808337">
    <property type="component" value="Unassembled WGS sequence"/>
</dbReference>
<protein>
    <submittedName>
        <fullName evidence="3">VCBS repeat-containing protein</fullName>
    </submittedName>
</protein>
<sequence length="1128" mass="126672">MSRVIIVLLIISVFQSCKKSETVKADNKNAPQIKARFTLMPPDSTGVLFSNLSGNYKEDYNYNIFNYEYMYNGGGVSTGDVNGDSLPDLYFTATFGPNKLYLNLGHFRFLDVTQQSGVGAEIGFKTGTTMADVNGDGKLDIYVCRTSKTDDGQKSDHLFINLGNTIENGVAIPKFEDQIKKLGLEDNSNTNHVCFFDFDRDGDLDMFQLNHKLDFKIANQLRLQQGLDGTIKRITKPETPFESNKMYRNDKGHFIDITLKAGLESSAFGLSVTAADLNQDGWMDLYVANDYIEPDRIFINNKDGTFTDHYSEYLKHSSQNSMGSDVADINNDGLDDIMVLDMKAEDPVRYKKLNNVMQFDRYSLLQQYGYGRQDGRNVLQLNNGNNTFSEIGQYAGVAATDWSWGTLIADFDNDGWKDIYISNGYRRDVTNSDYMNFVRDSIERTGGVTLERFPEIDNVLNLIPEQKVQNYLFINSRDLTFSNGTSGSGMNTPSYSNGSAYADLDRDGDLDLIVNNIEDPAFIYRNDVKGYHWLEIDVREKAGNTYGIGATADLYAKDIHQHQQLITNKGFFSSSEPVLHFGLGETAMIDSIILQWPEGQREIMKSISPDKRILWKTGTGETYKGYSLAKPELLFSEATKIPGWVHHENSFVDFKREKLLPYMLSAEGPCIATGDINGDNLDDLYVGNGSGYPKALFIQNANNTFTESTNQVFVRDSIYEDCGSVMEDFDGDGDKDLIVISGGSSFNANDPNYMSRYYLNDGKGNFSRTLEFPIIRTNAGAVIAIDYDRDNDPDVIIAGRSTPGRYPEYPRSYLLRNDKGKFTDVTHEVFPELENLGMITDMKSGDLDGDQNPEIIFVGEWLPITIFSFDKSKFQNRTASFGLEKTTGWWKSVLLADMDNDGDLDLFAGNIGLNSRLKTSEQLPITLYTKDFDGNGSLDPVLCFYFNDKLYPYAGKDALIGQIPRLKKKFVRYTPYASATIKDIFTTDELNGSTILTANTFQTVYLVNENKKFVSHTLPYQVQFAPVFDMVVEDFNQDGKKDILMAGNFSYSETETGEMDAGNGTLLLQNPDGSFRYVPNLEHGFWAQDEVREIKLITRADGQKEVVTINNKGPIQLHTLVVTTGAVQ</sequence>
<dbReference type="Pfam" id="PF13517">
    <property type="entry name" value="FG-GAP_3"/>
    <property type="match status" value="5"/>
</dbReference>
<dbReference type="Pfam" id="PF07593">
    <property type="entry name" value="UnbV_ASPIC"/>
    <property type="match status" value="1"/>
</dbReference>
<comment type="caution">
    <text evidence="3">The sequence shown here is derived from an EMBL/GenBank/DDBJ whole genome shotgun (WGS) entry which is preliminary data.</text>
</comment>
<name>A0A9D7XLR2_9BACT</name>
<evidence type="ECO:0000259" key="2">
    <source>
        <dbReference type="Pfam" id="PF07593"/>
    </source>
</evidence>
<evidence type="ECO:0000256" key="1">
    <source>
        <dbReference type="ARBA" id="ARBA00022729"/>
    </source>
</evidence>
<dbReference type="InterPro" id="IPR028994">
    <property type="entry name" value="Integrin_alpha_N"/>
</dbReference>
<keyword evidence="1" id="KW-0732">Signal</keyword>
<dbReference type="EMBL" id="JADKGY010000001">
    <property type="protein sequence ID" value="MBK9981384.1"/>
    <property type="molecule type" value="Genomic_DNA"/>
</dbReference>
<feature type="domain" description="ASPIC/UnbV" evidence="2">
    <location>
        <begin position="547"/>
        <end position="613"/>
    </location>
</feature>
<evidence type="ECO:0000313" key="4">
    <source>
        <dbReference type="Proteomes" id="UP000808337"/>
    </source>
</evidence>
<dbReference type="InterPro" id="IPR013517">
    <property type="entry name" value="FG-GAP"/>
</dbReference>
<accession>A0A9D7XLR2</accession>
<dbReference type="SUPFAM" id="SSF69318">
    <property type="entry name" value="Integrin alpha N-terminal domain"/>
    <property type="match status" value="3"/>
</dbReference>